<keyword evidence="3" id="KW-1185">Reference proteome</keyword>
<accession>A0A6G0U2C6</accession>
<evidence type="ECO:0000256" key="1">
    <source>
        <dbReference type="SAM" id="MobiDB-lite"/>
    </source>
</evidence>
<feature type="compositionally biased region" description="Acidic residues" evidence="1">
    <location>
        <begin position="1104"/>
        <end position="1118"/>
    </location>
</feature>
<gene>
    <name evidence="2" type="ORF">AGLY_003004</name>
</gene>
<evidence type="ECO:0000313" key="3">
    <source>
        <dbReference type="Proteomes" id="UP000475862"/>
    </source>
</evidence>
<comment type="caution">
    <text evidence="2">The sequence shown here is derived from an EMBL/GenBank/DDBJ whole genome shotgun (WGS) entry which is preliminary data.</text>
</comment>
<protein>
    <submittedName>
        <fullName evidence="2">Uncharacterized protein</fullName>
    </submittedName>
</protein>
<feature type="region of interest" description="Disordered" evidence="1">
    <location>
        <begin position="1097"/>
        <end position="1118"/>
    </location>
</feature>
<evidence type="ECO:0000313" key="2">
    <source>
        <dbReference type="EMBL" id="KAE9543093.1"/>
    </source>
</evidence>
<organism evidence="2 3">
    <name type="scientific">Aphis glycines</name>
    <name type="common">Soybean aphid</name>
    <dbReference type="NCBI Taxonomy" id="307491"/>
    <lineage>
        <taxon>Eukaryota</taxon>
        <taxon>Metazoa</taxon>
        <taxon>Ecdysozoa</taxon>
        <taxon>Arthropoda</taxon>
        <taxon>Hexapoda</taxon>
        <taxon>Insecta</taxon>
        <taxon>Pterygota</taxon>
        <taxon>Neoptera</taxon>
        <taxon>Paraneoptera</taxon>
        <taxon>Hemiptera</taxon>
        <taxon>Sternorrhyncha</taxon>
        <taxon>Aphidomorpha</taxon>
        <taxon>Aphidoidea</taxon>
        <taxon>Aphididae</taxon>
        <taxon>Aphidini</taxon>
        <taxon>Aphis</taxon>
        <taxon>Aphis</taxon>
    </lineage>
</organism>
<sequence length="1851" mass="213030">MSPSNSKLSPRCESTSCIQNKNGKRTFLTSNDDITYDNDIYYKRKKSIKHSQVDINNAVLSSPNGYMTRNKLKKQLTKNSELIEATAKEHNISRIDNVKSKGEKACKNRKSSSQIYKKKLQLGYIFSNDISSPYPGKQLDTEYKKSIPSLFESDSDSEIDGFQLNNIIKNEVKEISTCNSNPDNICSTLNKNVEMRTYFNKKSYYNNKSNTKSLNTFEKSKQEPSKLDNMVHDSNLFKTISQNDCRTNKPLKGTGSSTKECVQTNTMGDDFIIVTESFIRQLNNEDQMIKTESQGKQHKLNQVVSTILSTDNELNKNNMCTVDTNIDNTCSKNFDSSTCSDLLLKQDMDVIKVSDKCIPYKTTNIVENSLMSIFDEPKENILVESYTNVDDLINYSDSNTSSSISENIIELNSLQTFDFDNSNSDFCIGNHPISENNVFKEENITCHLPLDQIKSNSITNQYFDTVIKEEIKIKSNSFNSKINHSCLLENDNLSSNKDNYSKLNKNLGSKCYCKNFSSFNNNDNKIFTSKIKHFAFNNNAKKIRQKILHQKHLEANILKILITKERKNIIQSKDHIPIFDSISINKKYEKCNNLKDNDHIKPSILSMLKDVYVDVDYLTEYCDYNTSGNKLPEPHKNNKDIKFNIQPPKVKPIEDNIHIMFKDNSASTSNYTTKIKPINPKPFYEKDDNFNKKYIIDNTSTSNNTTRKYPINFNSCDENNVNSNKNKIIDNVSTSNSTIKNKSTNIEPNDESYVNFNKNEIINEVNTSNSTITNKSTNIKPNDKSYVNFNKNEIIDNASTLNTTMKNKLVNFKPCDESYLNFNKNKIIDNVFTSNNTVINKSTNTKLYDKNDVNLNKNEIIDETNISNSTTKNKSINAKPCDKNSVNFNKNEINDNIFTISTTMQNKLINLKPCDGSYLNFNKNKIIDVKIDSKSKIKVEDNFNFYTADIKYDSKTEKCSGLKINPFDNNHLSDNTIIINEENDSKEEFKMTEVESNNMQSNNILSSANININYGFTQTKLTHFLKDENKPVAALIENEKETNILNVFEPPQYKNIFDTSDIISSKADISPILPYISQSDEPINNLFDLPADDIDSSLNINSSNDDDDGDDNDDDDDNRLLIEDIEQNIDGNVTKNSTLKLSNSSNDERTLNSSSAVNTNFTIGIELFEKNLINPIKKQLSDINSSKNEKVLNTILPEKKCDLSNNKYENSCLLKKENNSLDDCMSIEMCNEFYKMKSLNKNIDKNESLPRNIKDILKEMYVDELFISTCQHMVDFYNDDDQLKNDVFFHMNEYQNMQSDMTVRDIKNDNVEKKKKSDFNQLISINVETLWKTELNDINQNTDKPSNPTIIKNSIAMQEPNDVKSIYPELRQSNLTIEETIKSEINNSNQQIKHINPSIKTQKSNSSQNPNNVKSNMKIRIHLKEFILSNKPLNAILESKEFRNLRFFDEEEIASSIGVFLFEHSICPPIITGLSVYKENYDQLKNEEKNKILASTNLNISCPEIMKLTSITLALVKMLRSDTLIEVILNVIRKNVLKKQMNTDHTIDFQLIKQTVYFVDICVRSRMLKTLQLFIFDSMVFLPNKYCCIIFISLLLWKNCLPRSINNEEDPVIITVISYLIAKKKFYSEEIAGCDIFQRELINLLSCHFNYTFTTDMPTNFIQHKHKPDFFVSVVMFLKCCNPKDLVEFIVNCLFPIIDNYLNTQQNEIYAIKTMESINMVMEPFKTTCNTTVATYLKKCKDPINGFKKNGKEHVYNTIYNSYKILQNKFIEYLNDSRPRSQYFEELLMSIILMLGSVDYLTSCLSHNIVWDKLYAIKDIKTLKCLVNSCLLNKDVCDTIVQLHNIRWQLK</sequence>
<dbReference type="Proteomes" id="UP000475862">
    <property type="component" value="Unassembled WGS sequence"/>
</dbReference>
<name>A0A6G0U2C6_APHGL</name>
<dbReference type="OrthoDB" id="6623900at2759"/>
<reference evidence="2 3" key="1">
    <citation type="submission" date="2019-08" db="EMBL/GenBank/DDBJ databases">
        <title>The genome of the soybean aphid Biotype 1, its phylome, world population structure and adaptation to the North American continent.</title>
        <authorList>
            <person name="Giordano R."/>
            <person name="Donthu R.K."/>
            <person name="Hernandez A.G."/>
            <person name="Wright C.L."/>
            <person name="Zimin A.V."/>
        </authorList>
    </citation>
    <scope>NUCLEOTIDE SEQUENCE [LARGE SCALE GENOMIC DNA]</scope>
    <source>
        <tissue evidence="2">Whole aphids</tissue>
    </source>
</reference>
<dbReference type="EMBL" id="VYZN01000009">
    <property type="protein sequence ID" value="KAE9543093.1"/>
    <property type="molecule type" value="Genomic_DNA"/>
</dbReference>
<proteinExistence type="predicted"/>